<dbReference type="EMBL" id="CDSF01000049">
    <property type="protein sequence ID" value="CEO96192.1"/>
    <property type="molecule type" value="Genomic_DNA"/>
</dbReference>
<accession>A0A0G4IM75</accession>
<protein>
    <submittedName>
        <fullName evidence="2">Uncharacterized protein</fullName>
    </submittedName>
</protein>
<reference evidence="2 3" key="1">
    <citation type="submission" date="2015-02" db="EMBL/GenBank/DDBJ databases">
        <authorList>
            <person name="Chooi Y.-H."/>
        </authorList>
    </citation>
    <scope>NUCLEOTIDE SEQUENCE [LARGE SCALE GENOMIC DNA]</scope>
    <source>
        <strain evidence="2">E3</strain>
    </source>
</reference>
<gene>
    <name evidence="2" type="ORF">PBRA_009721</name>
</gene>
<dbReference type="Proteomes" id="UP000039324">
    <property type="component" value="Unassembled WGS sequence"/>
</dbReference>
<evidence type="ECO:0000313" key="2">
    <source>
        <dbReference type="EMBL" id="CEO96192.1"/>
    </source>
</evidence>
<keyword evidence="3" id="KW-1185">Reference proteome</keyword>
<dbReference type="AlphaFoldDB" id="A0A0G4IM75"/>
<sequence length="102" mass="11733">MPCLPVLLASPPTSPPTRSARAKASPTKATHPAAAQYLWIYYIQNRRLHPYGGRCQRCGHLLHTWGYRMSRIPDDTSTPTSPPTISARYLWMKYIQNRRRQP</sequence>
<organism evidence="2 3">
    <name type="scientific">Plasmodiophora brassicae</name>
    <name type="common">Clubroot disease agent</name>
    <dbReference type="NCBI Taxonomy" id="37360"/>
    <lineage>
        <taxon>Eukaryota</taxon>
        <taxon>Sar</taxon>
        <taxon>Rhizaria</taxon>
        <taxon>Endomyxa</taxon>
        <taxon>Phytomyxea</taxon>
        <taxon>Plasmodiophorida</taxon>
        <taxon>Plasmodiophoridae</taxon>
        <taxon>Plasmodiophora</taxon>
    </lineage>
</organism>
<feature type="region of interest" description="Disordered" evidence="1">
    <location>
        <begin position="1"/>
        <end position="28"/>
    </location>
</feature>
<name>A0A0G4IM75_PLABS</name>
<evidence type="ECO:0000313" key="3">
    <source>
        <dbReference type="Proteomes" id="UP000039324"/>
    </source>
</evidence>
<evidence type="ECO:0000256" key="1">
    <source>
        <dbReference type="SAM" id="MobiDB-lite"/>
    </source>
</evidence>
<proteinExistence type="predicted"/>